<feature type="domain" description="Tyrosine-protein kinase ephrin type A/B receptor-like" evidence="2">
    <location>
        <begin position="609"/>
        <end position="657"/>
    </location>
</feature>
<dbReference type="InterPro" id="IPR009030">
    <property type="entry name" value="Growth_fac_rcpt_cys_sf"/>
</dbReference>
<dbReference type="SUPFAM" id="SSF117281">
    <property type="entry name" value="Kelch motif"/>
    <property type="match status" value="2"/>
</dbReference>
<feature type="chain" id="PRO_5040859141" description="Tyrosine-protein kinase ephrin type A/B receptor-like domain-containing protein" evidence="1">
    <location>
        <begin position="37"/>
        <end position="1128"/>
    </location>
</feature>
<dbReference type="PANTHER" id="PTHR46967:SF2">
    <property type="entry name" value="SUSHI, VON WILLEBRAND FACTOR TYPE A, EGF AND PENTRAXIN DOMAIN-CONTAINING PROTEIN 1-LIKE"/>
    <property type="match status" value="1"/>
</dbReference>
<name>A0A9W7FL08_9STRA</name>
<dbReference type="AlphaFoldDB" id="A0A9W7FL08"/>
<evidence type="ECO:0000256" key="1">
    <source>
        <dbReference type="SAM" id="SignalP"/>
    </source>
</evidence>
<gene>
    <name evidence="3" type="ORF">TrLO_g4899</name>
</gene>
<dbReference type="Proteomes" id="UP001165122">
    <property type="component" value="Unassembled WGS sequence"/>
</dbReference>
<protein>
    <recommendedName>
        <fullName evidence="2">Tyrosine-protein kinase ephrin type A/B receptor-like domain-containing protein</fullName>
    </recommendedName>
</protein>
<dbReference type="Gene3D" id="2.120.10.80">
    <property type="entry name" value="Kelch-type beta propeller"/>
    <property type="match status" value="2"/>
</dbReference>
<dbReference type="PANTHER" id="PTHR46967">
    <property type="entry name" value="INSULIN-LIKE GROWTH FACTOR BINDING PROTEIN,N-TERMINAL"/>
    <property type="match status" value="1"/>
</dbReference>
<sequence>MTSPLPLRCLLPNLRTQALLPLSLLLLLFSIPSVSPSCSSYESVSSSKHEQNWRQLPDDVITRRSHVAVAMNSDDILVYGGIEKASHKNQVASDPFPYIYNRSTGLGSKHSYTSFNGSPTPRFGHVAWKWLNSVFFYSGFTQDYMNDLWRIDLMGFTVNTNATFRRVNSTVGGEVPVSCYGGTASVLYESPSMQVVLTTGGTGAGATSLSSVQLLLLTDSSDSGVCNPGLIGSGESCDDYVAARADTVALWADADTSFSIAVPQARTGHAAVTLSNSFCTFVFGGTDLLSGDIFGDLWRLCPVSTVTDAESYWGGGFSGGNKEFSWKQMTANSSFTPTARYGHIMHELVGGRILVHGGGGSWPDLFMSKEAEYDVEMNVWQEIDVGESAGLRWHAGAVIPEDPKLLVFLGGEDANGNKATAFQTNYTSTVCGAGFAQIYCADNGQVVCKPCQPGFISASGDYVCSECPSGSYSVNASSTECTLCLRGEYGDGSGGGTGGGHCLRCPAGKANGNEGAGGLADCGICAGGTFALEGAWNCTDCDAGFYSESEASVCESCLAGTYSTLASSSCTDCGAGKISAAVEATSCSDCPAGQFSGGGANLCEDCGPGTFSSAAVSSSCQDCAAGKYQDSSSQTSCDACAAGKKSSAEAATDISTCSDCAKGRYAASMGMADCVDCEAGKYQGSKGQDDCDLCGYGKYSTDVRAKTDSVCVACPIGRFTAAEGSSAYGYCSTCPAGKYSLPEEGAGCQQCQRGRYTASVAMASKFNCTLCDRNFYTDAVGQVGCTQCDAGKFSHLGYSTCVDCGVTASASESTELYSGSLQGFYVGDEILDWDGGLVVFGVGEGPAEGLGSVATSTNLKMEVPLNFEVTMPLVLRGFAKPTGGVVSDPSQFSMKLSIAGEDGVHQEVLVTEFDSSDTSWQFKEEWFYPTREQVSQKASVELVFEGSGGTVEWAGIGLYNSPIASCGCADGEYMNLDTPNCRTCDDQPSCRATLAECYRCPAGYACGAGVMMKCGEGEYSWGGQLDCSSCDDGWLCENGIALPCASDGSIEENGVCVQCPPGHNCRNGVKEVCVAGKYSKGGNGAAGKQCINCEPGKYTAGVGAVECDDCEVGKTSNHGEDNCFENPL</sequence>
<dbReference type="SMART" id="SM01411">
    <property type="entry name" value="Ephrin_rec_like"/>
    <property type="match status" value="9"/>
</dbReference>
<dbReference type="SUPFAM" id="SSF57184">
    <property type="entry name" value="Growth factor receptor domain"/>
    <property type="match status" value="3"/>
</dbReference>
<accession>A0A9W7FL08</accession>
<reference evidence="4" key="1">
    <citation type="journal article" date="2023" name="Commun. Biol.">
        <title>Genome analysis of Parmales, the sister group of diatoms, reveals the evolutionary specialization of diatoms from phago-mixotrophs to photoautotrophs.</title>
        <authorList>
            <person name="Ban H."/>
            <person name="Sato S."/>
            <person name="Yoshikawa S."/>
            <person name="Yamada K."/>
            <person name="Nakamura Y."/>
            <person name="Ichinomiya M."/>
            <person name="Sato N."/>
            <person name="Blanc-Mathieu R."/>
            <person name="Endo H."/>
            <person name="Kuwata A."/>
            <person name="Ogata H."/>
        </authorList>
    </citation>
    <scope>NUCLEOTIDE SEQUENCE [LARGE SCALE GENOMIC DNA]</scope>
    <source>
        <strain evidence="4">NIES 3700</strain>
    </source>
</reference>
<dbReference type="EMBL" id="BRXW01000214">
    <property type="protein sequence ID" value="GMI14529.1"/>
    <property type="molecule type" value="Genomic_DNA"/>
</dbReference>
<feature type="domain" description="Tyrosine-protein kinase ephrin type A/B receptor-like" evidence="2">
    <location>
        <begin position="665"/>
        <end position="711"/>
    </location>
</feature>
<evidence type="ECO:0000259" key="2">
    <source>
        <dbReference type="Pfam" id="PF07699"/>
    </source>
</evidence>
<organism evidence="3 4">
    <name type="scientific">Triparma laevis f. longispina</name>
    <dbReference type="NCBI Taxonomy" id="1714387"/>
    <lineage>
        <taxon>Eukaryota</taxon>
        <taxon>Sar</taxon>
        <taxon>Stramenopiles</taxon>
        <taxon>Ochrophyta</taxon>
        <taxon>Bolidophyceae</taxon>
        <taxon>Parmales</taxon>
        <taxon>Triparmaceae</taxon>
        <taxon>Triparma</taxon>
    </lineage>
</organism>
<dbReference type="Gene3D" id="2.10.50.10">
    <property type="entry name" value="Tumor Necrosis Factor Receptor, subunit A, domain 2"/>
    <property type="match status" value="5"/>
</dbReference>
<feature type="signal peptide" evidence="1">
    <location>
        <begin position="1"/>
        <end position="36"/>
    </location>
</feature>
<evidence type="ECO:0000313" key="4">
    <source>
        <dbReference type="Proteomes" id="UP001165122"/>
    </source>
</evidence>
<keyword evidence="4" id="KW-1185">Reference proteome</keyword>
<evidence type="ECO:0000313" key="3">
    <source>
        <dbReference type="EMBL" id="GMI14529.1"/>
    </source>
</evidence>
<dbReference type="Pfam" id="PF07699">
    <property type="entry name" value="Ephrin_rec_like"/>
    <property type="match status" value="3"/>
</dbReference>
<keyword evidence="1" id="KW-0732">Signal</keyword>
<dbReference type="InterPro" id="IPR015915">
    <property type="entry name" value="Kelch-typ_b-propeller"/>
</dbReference>
<feature type="domain" description="Tyrosine-protein kinase ephrin type A/B receptor-like" evidence="2">
    <location>
        <begin position="454"/>
        <end position="494"/>
    </location>
</feature>
<proteinExistence type="predicted"/>
<dbReference type="InterPro" id="IPR011641">
    <property type="entry name" value="Tyr-kin_ephrin_A/B_rcpt-like"/>
</dbReference>
<dbReference type="OrthoDB" id="200667at2759"/>
<comment type="caution">
    <text evidence="3">The sequence shown here is derived from an EMBL/GenBank/DDBJ whole genome shotgun (WGS) entry which is preliminary data.</text>
</comment>